<keyword evidence="2" id="KW-1185">Reference proteome</keyword>
<organism evidence="1 2">
    <name type="scientific">Gimibacter soli</name>
    <dbReference type="NCBI Taxonomy" id="3024400"/>
    <lineage>
        <taxon>Bacteria</taxon>
        <taxon>Pseudomonadati</taxon>
        <taxon>Pseudomonadota</taxon>
        <taxon>Alphaproteobacteria</taxon>
        <taxon>Kordiimonadales</taxon>
        <taxon>Temperatibacteraceae</taxon>
        <taxon>Gimibacter</taxon>
    </lineage>
</organism>
<dbReference type="AlphaFoldDB" id="A0AAE9XUL1"/>
<protein>
    <recommendedName>
        <fullName evidence="3">Solute-binding protein family 3/N-terminal domain-containing protein</fullName>
    </recommendedName>
</protein>
<reference evidence="1" key="1">
    <citation type="submission" date="2023-01" db="EMBL/GenBank/DDBJ databases">
        <title>The genome sequence of Kordiimonadaceae bacterium 6D33.</title>
        <authorList>
            <person name="Liu Y."/>
        </authorList>
    </citation>
    <scope>NUCLEOTIDE SEQUENCE</scope>
    <source>
        <strain evidence="1">6D33</strain>
    </source>
</reference>
<gene>
    <name evidence="1" type="ORF">PH603_06235</name>
</gene>
<name>A0AAE9XUL1_9PROT</name>
<accession>A0AAE9XUL1</accession>
<dbReference type="KEGG" id="gso:PH603_06235"/>
<dbReference type="SUPFAM" id="SSF53850">
    <property type="entry name" value="Periplasmic binding protein-like II"/>
    <property type="match status" value="1"/>
</dbReference>
<proteinExistence type="predicted"/>
<evidence type="ECO:0008006" key="3">
    <source>
        <dbReference type="Google" id="ProtNLM"/>
    </source>
</evidence>
<evidence type="ECO:0000313" key="1">
    <source>
        <dbReference type="EMBL" id="WCL55356.1"/>
    </source>
</evidence>
<dbReference type="RefSeq" id="WP_289505159.1">
    <property type="nucleotide sequence ID" value="NZ_CP116805.1"/>
</dbReference>
<evidence type="ECO:0000313" key="2">
    <source>
        <dbReference type="Proteomes" id="UP001217500"/>
    </source>
</evidence>
<sequence length="289" mass="32523">MWAAAVGLLSAAARGQEALDSRQPLVWYIYELDPFHIVSGPDRGQGYGDKTLDDVEKAMPQYRFNRQVVPFTRLLANMKTVPNSCTLGLVPNPERAENYLYSKPFIWTQIAQFAVQESRANEVRAILTPDHNVPLSRVDDAGFRDGGLAIEHHFVAGIDAHVSKARADGRMFDIEREDLVLAMLARGRFDYSFSAPDEIGYFNLRARRAGLRDRLISFPIEGSPDVAISHLVCARSEVGAEVIAAANALLDKEAVPPSWFRHYLRWIDPTNAALFHERVVRHLQENRVK</sequence>
<dbReference type="Proteomes" id="UP001217500">
    <property type="component" value="Chromosome"/>
</dbReference>
<dbReference type="EMBL" id="CP116805">
    <property type="protein sequence ID" value="WCL55356.1"/>
    <property type="molecule type" value="Genomic_DNA"/>
</dbReference>